<dbReference type="SUPFAM" id="SSF56399">
    <property type="entry name" value="ADP-ribosylation"/>
    <property type="match status" value="1"/>
</dbReference>
<dbReference type="Gene3D" id="3.90.175.10">
    <property type="entry name" value="Diphtheria Toxin, domain 1"/>
    <property type="match status" value="1"/>
</dbReference>
<dbReference type="RefSeq" id="WP_102775899.1">
    <property type="nucleotide sequence ID" value="NZ_POQS01000010.1"/>
</dbReference>
<dbReference type="EMBL" id="POQS01000010">
    <property type="protein sequence ID" value="PND30187.1"/>
    <property type="molecule type" value="Genomic_DNA"/>
</dbReference>
<comment type="caution">
    <text evidence="1">The sequence shown here is derived from an EMBL/GenBank/DDBJ whole genome shotgun (WGS) entry which is preliminary data.</text>
</comment>
<gene>
    <name evidence="1" type="ORF">C1I89_29920</name>
</gene>
<dbReference type="AlphaFoldDB" id="A0A2N8K9S3"/>
<proteinExistence type="predicted"/>
<accession>A0A2N8K9S3</accession>
<organism evidence="1 2">
    <name type="scientific">Achromobacter pulmonis</name>
    <dbReference type="NCBI Taxonomy" id="1389932"/>
    <lineage>
        <taxon>Bacteria</taxon>
        <taxon>Pseudomonadati</taxon>
        <taxon>Pseudomonadota</taxon>
        <taxon>Betaproteobacteria</taxon>
        <taxon>Burkholderiales</taxon>
        <taxon>Alcaligenaceae</taxon>
        <taxon>Achromobacter</taxon>
    </lineage>
</organism>
<name>A0A2N8K9S3_9BURK</name>
<keyword evidence="2" id="KW-1185">Reference proteome</keyword>
<protein>
    <submittedName>
        <fullName evidence="1">Uncharacterized protein</fullName>
    </submittedName>
</protein>
<reference evidence="1 2" key="1">
    <citation type="submission" date="2018-01" db="EMBL/GenBank/DDBJ databases">
        <title>The draft genome of an aniline degradation strain ANB-1.</title>
        <authorList>
            <person name="Zhang L."/>
            <person name="Jiang J."/>
        </authorList>
    </citation>
    <scope>NUCLEOTIDE SEQUENCE [LARGE SCALE GENOMIC DNA]</scope>
    <source>
        <strain evidence="1 2">ANB-1</strain>
    </source>
</reference>
<sequence length="204" mass="22483">MNTPTPPPIGPLYHGTRAASARSILRDGFRRSGSRSYTGTGVCLSEAITVAYEYGMYETGGCVLEARLAPTARWTDRIDGDGGRRTMGEVWDRFFARTHHDAVRSFGGNVWVVWNPAVLVSVRRLSHREAIGRLCAAFDEDGPDCGYNGVASEYAAIWWGREALDPNLTRFPEEEKRLRQSLQRFVGRSRSALAATPCAQSAGV</sequence>
<dbReference type="Proteomes" id="UP000235994">
    <property type="component" value="Unassembled WGS sequence"/>
</dbReference>
<evidence type="ECO:0000313" key="2">
    <source>
        <dbReference type="Proteomes" id="UP000235994"/>
    </source>
</evidence>
<evidence type="ECO:0000313" key="1">
    <source>
        <dbReference type="EMBL" id="PND30187.1"/>
    </source>
</evidence>